<reference evidence="1 2" key="1">
    <citation type="journal article" date="2021" name="Plant Biotechnol. J.">
        <title>Multi-omics assisted identification of the key and species-specific regulatory components of drought-tolerant mechanisms in Gossypium stocksii.</title>
        <authorList>
            <person name="Yu D."/>
            <person name="Ke L."/>
            <person name="Zhang D."/>
            <person name="Wu Y."/>
            <person name="Sun Y."/>
            <person name="Mei J."/>
            <person name="Sun J."/>
            <person name="Sun Y."/>
        </authorList>
    </citation>
    <scope>NUCLEOTIDE SEQUENCE [LARGE SCALE GENOMIC DNA]</scope>
    <source>
        <strain evidence="2">cv. E1</strain>
        <tissue evidence="1">Leaf</tissue>
    </source>
</reference>
<name>A0A9D3UK30_9ROSI</name>
<dbReference type="Proteomes" id="UP000828251">
    <property type="component" value="Unassembled WGS sequence"/>
</dbReference>
<evidence type="ECO:0000313" key="2">
    <source>
        <dbReference type="Proteomes" id="UP000828251"/>
    </source>
</evidence>
<protein>
    <submittedName>
        <fullName evidence="1">Uncharacterized protein</fullName>
    </submittedName>
</protein>
<dbReference type="EMBL" id="JAIQCV010000011">
    <property type="protein sequence ID" value="KAH1046395.1"/>
    <property type="molecule type" value="Genomic_DNA"/>
</dbReference>
<dbReference type="AlphaFoldDB" id="A0A9D3UK30"/>
<gene>
    <name evidence="1" type="ORF">J1N35_037179</name>
</gene>
<dbReference type="OrthoDB" id="10357452at2759"/>
<sequence>MRFNRNVSFDDMKERISAKIIRRCGRRISKLFYKFPVSTDPIKLIEMELVDDEDMEIMIALYCGNQTGVEPTEDLTASSEEHKAQKPCMVSPISYIDSKSTIRKIDIDLNIAPDIDVVGDDGYNGSDPYDQEVDSDSDPNMEKVLDDINDEDVNDNGNNNASSVGNQIQRIVIHNNPGSHMSLIDPDVTHIVEFPEYPKILPAH</sequence>
<proteinExistence type="predicted"/>
<evidence type="ECO:0000313" key="1">
    <source>
        <dbReference type="EMBL" id="KAH1046395.1"/>
    </source>
</evidence>
<keyword evidence="2" id="KW-1185">Reference proteome</keyword>
<comment type="caution">
    <text evidence="1">The sequence shown here is derived from an EMBL/GenBank/DDBJ whole genome shotgun (WGS) entry which is preliminary data.</text>
</comment>
<accession>A0A9D3UK30</accession>
<organism evidence="1 2">
    <name type="scientific">Gossypium stocksii</name>
    <dbReference type="NCBI Taxonomy" id="47602"/>
    <lineage>
        <taxon>Eukaryota</taxon>
        <taxon>Viridiplantae</taxon>
        <taxon>Streptophyta</taxon>
        <taxon>Embryophyta</taxon>
        <taxon>Tracheophyta</taxon>
        <taxon>Spermatophyta</taxon>
        <taxon>Magnoliopsida</taxon>
        <taxon>eudicotyledons</taxon>
        <taxon>Gunneridae</taxon>
        <taxon>Pentapetalae</taxon>
        <taxon>rosids</taxon>
        <taxon>malvids</taxon>
        <taxon>Malvales</taxon>
        <taxon>Malvaceae</taxon>
        <taxon>Malvoideae</taxon>
        <taxon>Gossypium</taxon>
    </lineage>
</organism>